<accession>A0A380WPJ3</accession>
<keyword evidence="2" id="KW-0808">Transferase</keyword>
<evidence type="ECO:0000313" key="3">
    <source>
        <dbReference type="Proteomes" id="UP000254701"/>
    </source>
</evidence>
<sequence length="302" mass="33437">MLAEQIELATIVLCYKASEDVVGAVRSLLDQDLPTEIVVVNSGGGNVDAVLRRAGITVPCIEYPERLYVGAARNRGIDNTKAPFIAFLASDCRACPGWVERRLVRHRSGARAVASAIANSHPRNLVACAGYIGMFMRRLPGLPETMAIRFGASFDRALFDCYGRFDESVPASEDTEFLKRLPPELQPVWEPDVQTIHLNETRLLRLMIDQFRRGIGHGRDMHRILGKSHARIARDVLRQWRPARTLARAGLSGSDLAYVRLSMPIFWLTLAAKACGVLVSQWSADRPHPATSAITARQASPR</sequence>
<protein>
    <submittedName>
        <fullName evidence="2">Mycofactocin system glycosyltransferase</fullName>
    </submittedName>
</protein>
<proteinExistence type="predicted"/>
<dbReference type="AlphaFoldDB" id="A0A380WPJ3"/>
<evidence type="ECO:0000313" key="2">
    <source>
        <dbReference type="EMBL" id="SUU90715.1"/>
    </source>
</evidence>
<evidence type="ECO:0000259" key="1">
    <source>
        <dbReference type="Pfam" id="PF00535"/>
    </source>
</evidence>
<dbReference type="SUPFAM" id="SSF53448">
    <property type="entry name" value="Nucleotide-diphospho-sugar transferases"/>
    <property type="match status" value="1"/>
</dbReference>
<dbReference type="Gene3D" id="3.90.550.10">
    <property type="entry name" value="Spore Coat Polysaccharide Biosynthesis Protein SpsA, Chain A"/>
    <property type="match status" value="1"/>
</dbReference>
<reference evidence="2 3" key="1">
    <citation type="submission" date="2018-06" db="EMBL/GenBank/DDBJ databases">
        <authorList>
            <consortium name="Pathogen Informatics"/>
            <person name="Doyle S."/>
        </authorList>
    </citation>
    <scope>NUCLEOTIDE SEQUENCE [LARGE SCALE GENOMIC DNA]</scope>
    <source>
        <strain evidence="2 3">NCTC10684</strain>
    </source>
</reference>
<dbReference type="RefSeq" id="WP_165915773.1">
    <property type="nucleotide sequence ID" value="NZ_BAAAVY010000037.1"/>
</dbReference>
<dbReference type="InterPro" id="IPR001173">
    <property type="entry name" value="Glyco_trans_2-like"/>
</dbReference>
<dbReference type="CDD" id="cd00761">
    <property type="entry name" value="Glyco_tranf_GTA_type"/>
    <property type="match status" value="1"/>
</dbReference>
<gene>
    <name evidence="2" type="ORF">NCTC10684_03973</name>
</gene>
<dbReference type="Pfam" id="PF00535">
    <property type="entry name" value="Glycos_transf_2"/>
    <property type="match status" value="1"/>
</dbReference>
<dbReference type="GO" id="GO:0016740">
    <property type="term" value="F:transferase activity"/>
    <property type="evidence" value="ECO:0007669"/>
    <property type="project" value="UniProtKB-KW"/>
</dbReference>
<dbReference type="EMBL" id="UFSM01000001">
    <property type="protein sequence ID" value="SUU90715.1"/>
    <property type="molecule type" value="Genomic_DNA"/>
</dbReference>
<dbReference type="Proteomes" id="UP000254701">
    <property type="component" value="Unassembled WGS sequence"/>
</dbReference>
<name>A0A380WPJ3_AMIAI</name>
<feature type="domain" description="Glycosyltransferase 2-like" evidence="1">
    <location>
        <begin position="11"/>
        <end position="112"/>
    </location>
</feature>
<organism evidence="2 3">
    <name type="scientific">Aminobacter aminovorans</name>
    <name type="common">Chelatobacter heintzii</name>
    <dbReference type="NCBI Taxonomy" id="83263"/>
    <lineage>
        <taxon>Bacteria</taxon>
        <taxon>Pseudomonadati</taxon>
        <taxon>Pseudomonadota</taxon>
        <taxon>Alphaproteobacteria</taxon>
        <taxon>Hyphomicrobiales</taxon>
        <taxon>Phyllobacteriaceae</taxon>
        <taxon>Aminobacter</taxon>
    </lineage>
</organism>
<dbReference type="InterPro" id="IPR029044">
    <property type="entry name" value="Nucleotide-diphossugar_trans"/>
</dbReference>